<proteinExistence type="predicted"/>
<keyword evidence="2" id="KW-1185">Reference proteome</keyword>
<dbReference type="Pfam" id="PF05974">
    <property type="entry name" value="DUF892"/>
    <property type="match status" value="1"/>
</dbReference>
<dbReference type="Proteomes" id="UP000659047">
    <property type="component" value="Unassembled WGS sequence"/>
</dbReference>
<dbReference type="EMBL" id="JAEPBH010000004">
    <property type="protein sequence ID" value="MBK4714191.1"/>
    <property type="molecule type" value="Genomic_DNA"/>
</dbReference>
<protein>
    <submittedName>
        <fullName evidence="1">Ferritin-like domain-containing protein</fullName>
    </submittedName>
</protein>
<name>A0A8K0V0E4_9ENTR</name>
<dbReference type="InterPro" id="IPR009078">
    <property type="entry name" value="Ferritin-like_SF"/>
</dbReference>
<evidence type="ECO:0000313" key="1">
    <source>
        <dbReference type="EMBL" id="MBK4714191.1"/>
    </source>
</evidence>
<dbReference type="Gene3D" id="1.20.1260.10">
    <property type="match status" value="1"/>
</dbReference>
<dbReference type="InterPro" id="IPR010287">
    <property type="entry name" value="DUF892_YciF-like"/>
</dbReference>
<reference evidence="1" key="1">
    <citation type="submission" date="2021-01" db="EMBL/GenBank/DDBJ databases">
        <title>Intestinitalea alba gen. nov., sp. nov., a novel genus of the family Enterobacteriaceae, isolated from the gut of the plastic-eating mealworm Tenebrio molitor L.</title>
        <authorList>
            <person name="Yang Y."/>
        </authorList>
    </citation>
    <scope>NUCLEOTIDE SEQUENCE</scope>
    <source>
        <strain evidence="1">BIT-L3</strain>
    </source>
</reference>
<accession>A0A8K0V0E4</accession>
<dbReference type="InterPro" id="IPR012347">
    <property type="entry name" value="Ferritin-like"/>
</dbReference>
<gene>
    <name evidence="1" type="ORF">JJB97_02335</name>
</gene>
<sequence length="170" mass="19199">MTVTHEENYLDWVRDAHAMEKQAESMLEKMADRLEHYPDLKARIEQHIEETRQQQAMVQSVIDRYDTSRSVFKDTMGKLTAMGQGMAGMMAEDEVVKGAISGYVFENIEIASYTSLIAAAGVVGDTEGARIFTEIRDQEIAMAQWCLEHLPEVTEQFMSRSATEGVEAKK</sequence>
<dbReference type="AlphaFoldDB" id="A0A8K0V0E4"/>
<evidence type="ECO:0000313" key="2">
    <source>
        <dbReference type="Proteomes" id="UP000659047"/>
    </source>
</evidence>
<organism evidence="1 2">
    <name type="scientific">Tenebrionibacter intestinalis</name>
    <dbReference type="NCBI Taxonomy" id="2799638"/>
    <lineage>
        <taxon>Bacteria</taxon>
        <taxon>Pseudomonadati</taxon>
        <taxon>Pseudomonadota</taxon>
        <taxon>Gammaproteobacteria</taxon>
        <taxon>Enterobacterales</taxon>
        <taxon>Enterobacteriaceae</taxon>
        <taxon>Tenebrionibacter/Tenebrionicola group</taxon>
        <taxon>Tenebrionibacter</taxon>
    </lineage>
</organism>
<comment type="caution">
    <text evidence="1">The sequence shown here is derived from an EMBL/GenBank/DDBJ whole genome shotgun (WGS) entry which is preliminary data.</text>
</comment>
<dbReference type="RefSeq" id="WP_238712198.1">
    <property type="nucleotide sequence ID" value="NZ_JAEPBH010000004.1"/>
</dbReference>
<dbReference type="SUPFAM" id="SSF47240">
    <property type="entry name" value="Ferritin-like"/>
    <property type="match status" value="1"/>
</dbReference>